<dbReference type="EMBL" id="VLKR01000008">
    <property type="protein sequence ID" value="TWI21146.1"/>
    <property type="molecule type" value="Genomic_DNA"/>
</dbReference>
<dbReference type="RefSeq" id="WP_088160243.1">
    <property type="nucleotide sequence ID" value="NZ_DAIRPU010000001.1"/>
</dbReference>
<dbReference type="PANTHER" id="PTHR36849:SF1">
    <property type="entry name" value="CYTOPLASMIC PROTEIN"/>
    <property type="match status" value="1"/>
</dbReference>
<gene>
    <name evidence="1" type="ORF">IQ31_01962</name>
</gene>
<dbReference type="Pfam" id="PF22752">
    <property type="entry name" value="DUF488-N3i"/>
    <property type="match status" value="1"/>
</dbReference>
<evidence type="ECO:0000313" key="1">
    <source>
        <dbReference type="EMBL" id="TWI21146.1"/>
    </source>
</evidence>
<proteinExistence type="predicted"/>
<evidence type="ECO:0000313" key="2">
    <source>
        <dbReference type="Proteomes" id="UP000315908"/>
    </source>
</evidence>
<name>A0A562MMN3_9SPHI</name>
<organism evidence="1 2">
    <name type="scientific">Sphingobacterium siyangense</name>
    <dbReference type="NCBI Taxonomy" id="459529"/>
    <lineage>
        <taxon>Bacteria</taxon>
        <taxon>Pseudomonadati</taxon>
        <taxon>Bacteroidota</taxon>
        <taxon>Sphingobacteriia</taxon>
        <taxon>Sphingobacteriales</taxon>
        <taxon>Sphingobacteriaceae</taxon>
        <taxon>Sphingobacterium</taxon>
    </lineage>
</organism>
<reference evidence="1 2" key="1">
    <citation type="journal article" date="2015" name="Stand. Genomic Sci.">
        <title>Genomic Encyclopedia of Bacterial and Archaeal Type Strains, Phase III: the genomes of soil and plant-associated and newly described type strains.</title>
        <authorList>
            <person name="Whitman W.B."/>
            <person name="Woyke T."/>
            <person name="Klenk H.P."/>
            <person name="Zhou Y."/>
            <person name="Lilburn T.G."/>
            <person name="Beck B.J."/>
            <person name="De Vos P."/>
            <person name="Vandamme P."/>
            <person name="Eisen J.A."/>
            <person name="Garrity G."/>
            <person name="Hugenholtz P."/>
            <person name="Kyrpides N.C."/>
        </authorList>
    </citation>
    <scope>NUCLEOTIDE SEQUENCE [LARGE SCALE GENOMIC DNA]</scope>
    <source>
        <strain evidence="1 2">CGMCC 1.6855</strain>
    </source>
</reference>
<dbReference type="AlphaFoldDB" id="A0A562MMN3"/>
<protein>
    <submittedName>
        <fullName evidence="1">Uncharacterized protein YeaO (DUF488 family)</fullName>
    </submittedName>
</protein>
<accession>A0A562MMN3</accession>
<sequence>MKIVLKRIYDAASPSDGYRVLIDRLWPRGITKEKAHLSEWNKNLAPSKELRIWYHHNPALWDDFSEKYRTELKHNNYCKEFLDHNKQQEIITLLYAAHDTLHTHALILQTYLQDLYQQYISNNR</sequence>
<dbReference type="InterPro" id="IPR052552">
    <property type="entry name" value="YeaO-like"/>
</dbReference>
<dbReference type="PANTHER" id="PTHR36849">
    <property type="entry name" value="CYTOPLASMIC PROTEIN-RELATED"/>
    <property type="match status" value="1"/>
</dbReference>
<dbReference type="Proteomes" id="UP000315908">
    <property type="component" value="Unassembled WGS sequence"/>
</dbReference>
<comment type="caution">
    <text evidence="1">The sequence shown here is derived from an EMBL/GenBank/DDBJ whole genome shotgun (WGS) entry which is preliminary data.</text>
</comment>
<dbReference type="OrthoDB" id="9790745at2"/>